<gene>
    <name evidence="1" type="ORF">DPMN_144255</name>
</gene>
<dbReference type="SUPFAM" id="SSF63825">
    <property type="entry name" value="YWTD domain"/>
    <property type="match status" value="1"/>
</dbReference>
<evidence type="ECO:0000313" key="1">
    <source>
        <dbReference type="EMBL" id="KAH3815724.1"/>
    </source>
</evidence>
<name>A0A9D4GEJ8_DREPO</name>
<sequence>MADFVLPLTQDLPPTKVQVLPTTPVLPSTHVLSTAQVQVLPPVQVHVLPPTQILPPAQVQFQPQTHVLPVQISDPFQRDFIGMLQLQHVNYLEMLSTIEEDNFELAPDTMEPHPGLPKDEINEMLADYTNKNVKLLNQQYKVVSHCGVAAYIEDICLITPSEVAVPVNEWGNTHSQLALGRKFQLQHICYGIAHHQGDMYITSENALYKYSLSHKQVCKLYEDQSGAWTVSRCAVSPIWDKLYITNYSHNKLLTLARDGTLLATLTDPELRQPRGLHVTPRGQVLVCGYLSDTILQVDSEGRKKLATLATGRDEVWYPESVCYCSTTSSIIVGHGDDILVFRVE</sequence>
<dbReference type="Gene3D" id="2.120.10.30">
    <property type="entry name" value="TolB, C-terminal domain"/>
    <property type="match status" value="1"/>
</dbReference>
<dbReference type="Proteomes" id="UP000828390">
    <property type="component" value="Unassembled WGS sequence"/>
</dbReference>
<comment type="caution">
    <text evidence="1">The sequence shown here is derived from an EMBL/GenBank/DDBJ whole genome shotgun (WGS) entry which is preliminary data.</text>
</comment>
<accession>A0A9D4GEJ8</accession>
<dbReference type="AlphaFoldDB" id="A0A9D4GEJ8"/>
<protein>
    <submittedName>
        <fullName evidence="1">Uncharacterized protein</fullName>
    </submittedName>
</protein>
<dbReference type="EMBL" id="JAIWYP010000006">
    <property type="protein sequence ID" value="KAH3815724.1"/>
    <property type="molecule type" value="Genomic_DNA"/>
</dbReference>
<evidence type="ECO:0000313" key="2">
    <source>
        <dbReference type="Proteomes" id="UP000828390"/>
    </source>
</evidence>
<reference evidence="1" key="1">
    <citation type="journal article" date="2019" name="bioRxiv">
        <title>The Genome of the Zebra Mussel, Dreissena polymorpha: A Resource for Invasive Species Research.</title>
        <authorList>
            <person name="McCartney M.A."/>
            <person name="Auch B."/>
            <person name="Kono T."/>
            <person name="Mallez S."/>
            <person name="Zhang Y."/>
            <person name="Obille A."/>
            <person name="Becker A."/>
            <person name="Abrahante J.E."/>
            <person name="Garbe J."/>
            <person name="Badalamenti J.P."/>
            <person name="Herman A."/>
            <person name="Mangelson H."/>
            <person name="Liachko I."/>
            <person name="Sullivan S."/>
            <person name="Sone E.D."/>
            <person name="Koren S."/>
            <person name="Silverstein K.A.T."/>
            <person name="Beckman K.B."/>
            <person name="Gohl D.M."/>
        </authorList>
    </citation>
    <scope>NUCLEOTIDE SEQUENCE</scope>
    <source>
        <strain evidence="1">Duluth1</strain>
        <tissue evidence="1">Whole animal</tissue>
    </source>
</reference>
<organism evidence="1 2">
    <name type="scientific">Dreissena polymorpha</name>
    <name type="common">Zebra mussel</name>
    <name type="synonym">Mytilus polymorpha</name>
    <dbReference type="NCBI Taxonomy" id="45954"/>
    <lineage>
        <taxon>Eukaryota</taxon>
        <taxon>Metazoa</taxon>
        <taxon>Spiralia</taxon>
        <taxon>Lophotrochozoa</taxon>
        <taxon>Mollusca</taxon>
        <taxon>Bivalvia</taxon>
        <taxon>Autobranchia</taxon>
        <taxon>Heteroconchia</taxon>
        <taxon>Euheterodonta</taxon>
        <taxon>Imparidentia</taxon>
        <taxon>Neoheterodontei</taxon>
        <taxon>Myida</taxon>
        <taxon>Dreissenoidea</taxon>
        <taxon>Dreissenidae</taxon>
        <taxon>Dreissena</taxon>
    </lineage>
</organism>
<dbReference type="InterPro" id="IPR011042">
    <property type="entry name" value="6-blade_b-propeller_TolB-like"/>
</dbReference>
<reference evidence="1" key="2">
    <citation type="submission" date="2020-11" db="EMBL/GenBank/DDBJ databases">
        <authorList>
            <person name="McCartney M.A."/>
            <person name="Auch B."/>
            <person name="Kono T."/>
            <person name="Mallez S."/>
            <person name="Becker A."/>
            <person name="Gohl D.M."/>
            <person name="Silverstein K.A.T."/>
            <person name="Koren S."/>
            <person name="Bechman K.B."/>
            <person name="Herman A."/>
            <person name="Abrahante J.E."/>
            <person name="Garbe J."/>
        </authorList>
    </citation>
    <scope>NUCLEOTIDE SEQUENCE</scope>
    <source>
        <strain evidence="1">Duluth1</strain>
        <tissue evidence="1">Whole animal</tissue>
    </source>
</reference>
<keyword evidence="2" id="KW-1185">Reference proteome</keyword>
<proteinExistence type="predicted"/>